<dbReference type="EMBL" id="PJNE01000001">
    <property type="protein sequence ID" value="PKW26972.1"/>
    <property type="molecule type" value="Genomic_DNA"/>
</dbReference>
<proteinExistence type="predicted"/>
<keyword evidence="2" id="KW-1185">Reference proteome</keyword>
<dbReference type="Pfam" id="PF04525">
    <property type="entry name" value="LOR"/>
    <property type="match status" value="1"/>
</dbReference>
<organism evidence="1 2">
    <name type="scientific">Phycicoccus duodecadis</name>
    <dbReference type="NCBI Taxonomy" id="173053"/>
    <lineage>
        <taxon>Bacteria</taxon>
        <taxon>Bacillati</taxon>
        <taxon>Actinomycetota</taxon>
        <taxon>Actinomycetes</taxon>
        <taxon>Micrococcales</taxon>
        <taxon>Intrasporangiaceae</taxon>
        <taxon>Phycicoccus</taxon>
    </lineage>
</organism>
<protein>
    <recommendedName>
        <fullName evidence="3">Scramblase</fullName>
    </recommendedName>
</protein>
<dbReference type="InterPro" id="IPR007612">
    <property type="entry name" value="LOR"/>
</dbReference>
<sequence>MSDPMSDPQTPATDEVSRFLVRQKITMMVNRYEVVRTSDSGAELGTLAVAQQKRLKLKEEVTFFTDAARTTPVFSFKARKRIDLASAYDVLDASGAPVGMFRKDFAASLLNSTWHLETLDGQTFTGRERNQNIAVLRRVWEFLPVVGDIPLPFLFHFDFRAADGTVVMSSTKKMGLRDVYRVELAPTATGRRLDWRLAAAMAVALDALQSR</sequence>
<dbReference type="OrthoDB" id="572274at2"/>
<gene>
    <name evidence="1" type="ORF">ATL31_1801</name>
</gene>
<evidence type="ECO:0008006" key="3">
    <source>
        <dbReference type="Google" id="ProtNLM"/>
    </source>
</evidence>
<name>A0A2N3YJD3_9MICO</name>
<evidence type="ECO:0000313" key="1">
    <source>
        <dbReference type="EMBL" id="PKW26972.1"/>
    </source>
</evidence>
<evidence type="ECO:0000313" key="2">
    <source>
        <dbReference type="Proteomes" id="UP000233781"/>
    </source>
</evidence>
<accession>A0A2N3YJD3</accession>
<dbReference type="Proteomes" id="UP000233781">
    <property type="component" value="Unassembled WGS sequence"/>
</dbReference>
<dbReference type="AlphaFoldDB" id="A0A2N3YJD3"/>
<reference evidence="1 2" key="1">
    <citation type="submission" date="2017-12" db="EMBL/GenBank/DDBJ databases">
        <title>Sequencing the genomes of 1000 Actinobacteria strains.</title>
        <authorList>
            <person name="Klenk H.-P."/>
        </authorList>
    </citation>
    <scope>NUCLEOTIDE SEQUENCE [LARGE SCALE GENOMIC DNA]</scope>
    <source>
        <strain evidence="1 2">DSM 12806</strain>
    </source>
</reference>
<comment type="caution">
    <text evidence="1">The sequence shown here is derived from an EMBL/GenBank/DDBJ whole genome shotgun (WGS) entry which is preliminary data.</text>
</comment>